<dbReference type="Proteomes" id="UP000319576">
    <property type="component" value="Chromosome"/>
</dbReference>
<dbReference type="InterPro" id="IPR027417">
    <property type="entry name" value="P-loop_NTPase"/>
</dbReference>
<evidence type="ECO:0000313" key="1">
    <source>
        <dbReference type="EMBL" id="QDU19585.1"/>
    </source>
</evidence>
<dbReference type="RefSeq" id="WP_145235772.1">
    <property type="nucleotide sequence ID" value="NZ_CP036273.1"/>
</dbReference>
<gene>
    <name evidence="1" type="ORF">ETAA1_15150</name>
</gene>
<reference evidence="1 2" key="1">
    <citation type="submission" date="2019-02" db="EMBL/GenBank/DDBJ databases">
        <title>Deep-cultivation of Planctomycetes and their phenomic and genomic characterization uncovers novel biology.</title>
        <authorList>
            <person name="Wiegand S."/>
            <person name="Jogler M."/>
            <person name="Boedeker C."/>
            <person name="Pinto D."/>
            <person name="Vollmers J."/>
            <person name="Rivas-Marin E."/>
            <person name="Kohn T."/>
            <person name="Peeters S.H."/>
            <person name="Heuer A."/>
            <person name="Rast P."/>
            <person name="Oberbeckmann S."/>
            <person name="Bunk B."/>
            <person name="Jeske O."/>
            <person name="Meyerdierks A."/>
            <person name="Storesund J.E."/>
            <person name="Kallscheuer N."/>
            <person name="Luecker S."/>
            <person name="Lage O.M."/>
            <person name="Pohl T."/>
            <person name="Merkel B.J."/>
            <person name="Hornburger P."/>
            <person name="Mueller R.-W."/>
            <person name="Bruemmer F."/>
            <person name="Labrenz M."/>
            <person name="Spormann A.M."/>
            <person name="Op den Camp H."/>
            <person name="Overmann J."/>
            <person name="Amann R."/>
            <person name="Jetten M.S.M."/>
            <person name="Mascher T."/>
            <person name="Medema M.H."/>
            <person name="Devos D.P."/>
            <person name="Kaster A.-K."/>
            <person name="Ovreas L."/>
            <person name="Rohde M."/>
            <person name="Galperin M.Y."/>
            <person name="Jogler C."/>
        </authorList>
    </citation>
    <scope>NUCLEOTIDE SEQUENCE [LARGE SCALE GENOMIC DNA]</scope>
    <source>
        <strain evidence="1 2">ETA_A1</strain>
    </source>
</reference>
<dbReference type="AlphaFoldDB" id="A0A517XPZ6"/>
<evidence type="ECO:0000313" key="2">
    <source>
        <dbReference type="Proteomes" id="UP000319576"/>
    </source>
</evidence>
<protein>
    <recommendedName>
        <fullName evidence="3">Sulfotransferase</fullName>
    </recommendedName>
</protein>
<organism evidence="1 2">
    <name type="scientific">Urbifossiella limnaea</name>
    <dbReference type="NCBI Taxonomy" id="2528023"/>
    <lineage>
        <taxon>Bacteria</taxon>
        <taxon>Pseudomonadati</taxon>
        <taxon>Planctomycetota</taxon>
        <taxon>Planctomycetia</taxon>
        <taxon>Gemmatales</taxon>
        <taxon>Gemmataceae</taxon>
        <taxon>Urbifossiella</taxon>
    </lineage>
</organism>
<dbReference type="OrthoDB" id="9870969at2"/>
<dbReference type="SUPFAM" id="SSF52540">
    <property type="entry name" value="P-loop containing nucleoside triphosphate hydrolases"/>
    <property type="match status" value="1"/>
</dbReference>
<name>A0A517XPZ6_9BACT</name>
<keyword evidence="2" id="KW-1185">Reference proteome</keyword>
<sequence length="315" mass="35527">MALELLIVGAGRDGTVSLSRVVVDLYRENGIDGAVAHEYEAAQFYNSFCLFRETNDPAHLDRLERLVRECPYRAVVGNGYASVLPMFARHWPGLKVVHLRRKDEAAFVRSFVAMQRMFPQNNVYYGAAGGEIRRVAAFHLGEMTRAEWDALPLEAKFSWYYHYTHREIARHAPLFRHHMGMFTEDISSEAALARLARFACGEEARAVGGHRLNAFEYLKLDQFPPEAAGYVHWLLGRVDAGQIVPDAAYPALYFTNAFITWVGYHATGQADAMAPALRMDDTRLRDTLDRFVAAMQDHVRVAQAVRHSLAPARAA</sequence>
<evidence type="ECO:0008006" key="3">
    <source>
        <dbReference type="Google" id="ProtNLM"/>
    </source>
</evidence>
<dbReference type="Gene3D" id="3.40.50.300">
    <property type="entry name" value="P-loop containing nucleotide triphosphate hydrolases"/>
    <property type="match status" value="1"/>
</dbReference>
<accession>A0A517XPZ6</accession>
<dbReference type="EMBL" id="CP036273">
    <property type="protein sequence ID" value="QDU19585.1"/>
    <property type="molecule type" value="Genomic_DNA"/>
</dbReference>
<proteinExistence type="predicted"/>
<dbReference type="KEGG" id="uli:ETAA1_15150"/>